<keyword evidence="3" id="KW-1185">Reference proteome</keyword>
<dbReference type="Proteomes" id="UP001154114">
    <property type="component" value="Chromosome 18"/>
</dbReference>
<evidence type="ECO:0000256" key="1">
    <source>
        <dbReference type="SAM" id="Coils"/>
    </source>
</evidence>
<name>A0A9P0BV85_CHRIL</name>
<dbReference type="EMBL" id="LR824021">
    <property type="protein sequence ID" value="CAH0590095.1"/>
    <property type="molecule type" value="Genomic_DNA"/>
</dbReference>
<reference evidence="2" key="1">
    <citation type="submission" date="2021-12" db="EMBL/GenBank/DDBJ databases">
        <authorList>
            <person name="King R."/>
        </authorList>
    </citation>
    <scope>NUCLEOTIDE SEQUENCE</scope>
</reference>
<gene>
    <name evidence="2" type="ORF">CINC_LOCUS4677</name>
</gene>
<protein>
    <submittedName>
        <fullName evidence="2">Uncharacterized protein</fullName>
    </submittedName>
</protein>
<accession>A0A9P0BV85</accession>
<dbReference type="OrthoDB" id="8196513at2759"/>
<proteinExistence type="predicted"/>
<feature type="coiled-coil region" evidence="1">
    <location>
        <begin position="273"/>
        <end position="304"/>
    </location>
</feature>
<keyword evidence="1" id="KW-0175">Coiled coil</keyword>
<evidence type="ECO:0000313" key="2">
    <source>
        <dbReference type="EMBL" id="CAH0590095.1"/>
    </source>
</evidence>
<dbReference type="AlphaFoldDB" id="A0A9P0BV85"/>
<sequence length="735" mass="85528">MNLSENYRLREFYLKTDTVPTMSVMKKKMSENLAAVYFKAMTPRRKVIAGLEPSLKGGGADWYVPPEELLQGRAVLKPTTKQLLSKLNHKGIGELGLRMYDRHEKIRKQERDRLMLEHDLKRRNDVEQGCKEVAEVTAQKAKTKNTEQMINDFAHFTYLYRESLGKFELLFHEAAVAEIKKIREAAIRKMEIKFGVALKTQATRLYSEYAEKLEGQKNRIKNEFIHKLEVMRTAMGDNIHDLNLDKHLAIENLRKFLECQKLACQVYVALKERDKCEKEIKEIKHMYKKEVKELEEKIAFQDLEIYLAKKKEKKRQEVVTIWQRKICHVIKKFQIFVTYCLNQLPEYAEFFLNMEKLMLIQLSQVLEKPTSESIIEVEPEQFHTPIPKPKPFYLFCDRGVKTDVTVDEKLCPKQYTSSATQLPVIVINKRCIYAACDNFEQFNNKVKQYIHGVRGDDADFKDHNTYPHFVPIKYSSSTQLLDLKLESSLLQVLQQERPNIRDLPVQPDFHDSSCLCTPCYNPLLERFMTKPLKPPSPVETAVFSKDFKHTSKTVELTHEREPKWETFFEYVEPKKCVCTKKVGKKHLPDNLPPYMQRRSKYEQPELAQYEMCTVTDLKMLVKAARKQSTPPPVELVPSKTRNMSTQYEDMELEALCTCFTDVELEKFFSDLTIDAPVMVSPISTSAGFKVVGSSATGHLEQRQSSFATDQIHSLRNILEDFPKLVEVFANKDCSF</sequence>
<organism evidence="2 3">
    <name type="scientific">Chrysodeixis includens</name>
    <name type="common">Soybean looper</name>
    <name type="synonym">Pseudoplusia includens</name>
    <dbReference type="NCBI Taxonomy" id="689277"/>
    <lineage>
        <taxon>Eukaryota</taxon>
        <taxon>Metazoa</taxon>
        <taxon>Ecdysozoa</taxon>
        <taxon>Arthropoda</taxon>
        <taxon>Hexapoda</taxon>
        <taxon>Insecta</taxon>
        <taxon>Pterygota</taxon>
        <taxon>Neoptera</taxon>
        <taxon>Endopterygota</taxon>
        <taxon>Lepidoptera</taxon>
        <taxon>Glossata</taxon>
        <taxon>Ditrysia</taxon>
        <taxon>Noctuoidea</taxon>
        <taxon>Noctuidae</taxon>
        <taxon>Plusiinae</taxon>
        <taxon>Chrysodeixis</taxon>
    </lineage>
</organism>
<evidence type="ECO:0000313" key="3">
    <source>
        <dbReference type="Proteomes" id="UP001154114"/>
    </source>
</evidence>